<accession>A0ABT0DW50</accession>
<sequence length="361" mass="40471">MHGRHQPLLGRRLGILTFHRCINYGSYWQARCLVDGLRALGADAVLLDHECAAAARAEIRCAFRPTLPQPTPRSDFAAYGRKTRKFLEAFAQLPLSVAFPLHRPDKLEEYDAIIVGSDEVWNLRHPWYGGCATFYGTGLRGRVISYAASFGNQDAADGLPPYWADQLRGFASLSVRDENSRSMVRSALDVDPALVLDPCLQFPPQFAGEEREGEGVVAVYGHNFPSWLSDHVRAWAMKSGRRIVSIGYRNDWADEQRLACGPHEFARFMASADAVVTSFFHGCVFAILNQKPFVTVPSSYRANKVYDLMRRLGLERRLARQGTGAGFYASLLTDPLDDRVSDRLSRLRQHSADYLLYALVP</sequence>
<evidence type="ECO:0000259" key="1">
    <source>
        <dbReference type="Pfam" id="PF04230"/>
    </source>
</evidence>
<proteinExistence type="predicted"/>
<reference evidence="2 3" key="1">
    <citation type="submission" date="2022-04" db="EMBL/GenBank/DDBJ databases">
        <authorList>
            <person name="Huq M.A."/>
        </authorList>
    </citation>
    <scope>NUCLEOTIDE SEQUENCE [LARGE SCALE GENOMIC DNA]</scope>
    <source>
        <strain evidence="2 3">MAH-33</strain>
    </source>
</reference>
<name>A0ABT0DW50_9SPHN</name>
<evidence type="ECO:0000313" key="3">
    <source>
        <dbReference type="Proteomes" id="UP001203512"/>
    </source>
</evidence>
<dbReference type="Pfam" id="PF04230">
    <property type="entry name" value="PS_pyruv_trans"/>
    <property type="match status" value="1"/>
</dbReference>
<gene>
    <name evidence="2" type="ORF">MU848_07040</name>
</gene>
<organism evidence="2 3">
    <name type="scientific">Sphingobium agri</name>
    <dbReference type="NCBI Taxonomy" id="2933566"/>
    <lineage>
        <taxon>Bacteria</taxon>
        <taxon>Pseudomonadati</taxon>
        <taxon>Pseudomonadota</taxon>
        <taxon>Alphaproteobacteria</taxon>
        <taxon>Sphingomonadales</taxon>
        <taxon>Sphingomonadaceae</taxon>
        <taxon>Sphingobium</taxon>
    </lineage>
</organism>
<keyword evidence="3" id="KW-1185">Reference proteome</keyword>
<keyword evidence="2" id="KW-0808">Transferase</keyword>
<comment type="caution">
    <text evidence="2">The sequence shown here is derived from an EMBL/GenBank/DDBJ whole genome shotgun (WGS) entry which is preliminary data.</text>
</comment>
<dbReference type="InterPro" id="IPR007345">
    <property type="entry name" value="Polysacch_pyruvyl_Trfase"/>
</dbReference>
<evidence type="ECO:0000313" key="2">
    <source>
        <dbReference type="EMBL" id="MCK0531336.1"/>
    </source>
</evidence>
<dbReference type="RefSeq" id="WP_247230977.1">
    <property type="nucleotide sequence ID" value="NZ_JALKHS010000006.1"/>
</dbReference>
<dbReference type="Proteomes" id="UP001203512">
    <property type="component" value="Unassembled WGS sequence"/>
</dbReference>
<protein>
    <submittedName>
        <fullName evidence="2">Polysaccharide pyruvyl transferase family protein</fullName>
    </submittedName>
</protein>
<dbReference type="GO" id="GO:0016740">
    <property type="term" value="F:transferase activity"/>
    <property type="evidence" value="ECO:0007669"/>
    <property type="project" value="UniProtKB-KW"/>
</dbReference>
<feature type="domain" description="Polysaccharide pyruvyl transferase" evidence="1">
    <location>
        <begin position="23"/>
        <end position="299"/>
    </location>
</feature>
<dbReference type="EMBL" id="JALKHS010000006">
    <property type="protein sequence ID" value="MCK0531336.1"/>
    <property type="molecule type" value="Genomic_DNA"/>
</dbReference>